<dbReference type="EMBL" id="BONF01000019">
    <property type="protein sequence ID" value="GIF82287.1"/>
    <property type="molecule type" value="Genomic_DNA"/>
</dbReference>
<proteinExistence type="predicted"/>
<dbReference type="InterPro" id="IPR001034">
    <property type="entry name" value="DeoR_HTH"/>
</dbReference>
<evidence type="ECO:0000256" key="1">
    <source>
        <dbReference type="ARBA" id="ARBA00023015"/>
    </source>
</evidence>
<dbReference type="InterPro" id="IPR028082">
    <property type="entry name" value="Peripla_BP_I"/>
</dbReference>
<dbReference type="InterPro" id="IPR036390">
    <property type="entry name" value="WH_DNA-bd_sf"/>
</dbReference>
<dbReference type="PANTHER" id="PTHR30146:SF155">
    <property type="entry name" value="ALANINE RACEMASE"/>
    <property type="match status" value="1"/>
</dbReference>
<evidence type="ECO:0000256" key="3">
    <source>
        <dbReference type="ARBA" id="ARBA00023163"/>
    </source>
</evidence>
<dbReference type="Proteomes" id="UP000601223">
    <property type="component" value="Unassembled WGS sequence"/>
</dbReference>
<dbReference type="PANTHER" id="PTHR30146">
    <property type="entry name" value="LACI-RELATED TRANSCRIPTIONAL REPRESSOR"/>
    <property type="match status" value="1"/>
</dbReference>
<evidence type="ECO:0000313" key="6">
    <source>
        <dbReference type="Proteomes" id="UP000601223"/>
    </source>
</evidence>
<dbReference type="Gene3D" id="3.40.50.2300">
    <property type="match status" value="2"/>
</dbReference>
<keyword evidence="3" id="KW-0804">Transcription</keyword>
<dbReference type="Pfam" id="PF13377">
    <property type="entry name" value="Peripla_BP_3"/>
    <property type="match status" value="1"/>
</dbReference>
<dbReference type="GO" id="GO:0003700">
    <property type="term" value="F:DNA-binding transcription factor activity"/>
    <property type="evidence" value="ECO:0007669"/>
    <property type="project" value="InterPro"/>
</dbReference>
<dbReference type="Pfam" id="PF08220">
    <property type="entry name" value="HTH_DeoR"/>
    <property type="match status" value="1"/>
</dbReference>
<name>A0A8J3NIM0_9ACTN</name>
<dbReference type="PROSITE" id="PS00894">
    <property type="entry name" value="HTH_DEOR_1"/>
    <property type="match status" value="1"/>
</dbReference>
<dbReference type="PROSITE" id="PS51000">
    <property type="entry name" value="HTH_DEOR_2"/>
    <property type="match status" value="1"/>
</dbReference>
<dbReference type="InterPro" id="IPR018356">
    <property type="entry name" value="Tscrpt_reg_HTH_DeoR_CS"/>
</dbReference>
<comment type="caution">
    <text evidence="5">The sequence shown here is derived from an EMBL/GenBank/DDBJ whole genome shotgun (WGS) entry which is preliminary data.</text>
</comment>
<dbReference type="RefSeq" id="WP_239125829.1">
    <property type="nucleotide sequence ID" value="NZ_BONF01000019.1"/>
</dbReference>
<keyword evidence="2" id="KW-0238">DNA-binding</keyword>
<dbReference type="Gene3D" id="1.10.10.10">
    <property type="entry name" value="Winged helix-like DNA-binding domain superfamily/Winged helix DNA-binding domain"/>
    <property type="match status" value="1"/>
</dbReference>
<dbReference type="AlphaFoldDB" id="A0A8J3NIM0"/>
<dbReference type="GO" id="GO:0000976">
    <property type="term" value="F:transcription cis-regulatory region binding"/>
    <property type="evidence" value="ECO:0007669"/>
    <property type="project" value="TreeGrafter"/>
</dbReference>
<feature type="domain" description="HTH deoR-type" evidence="4">
    <location>
        <begin position="8"/>
        <end position="63"/>
    </location>
</feature>
<accession>A0A8J3NIM0</accession>
<evidence type="ECO:0000259" key="4">
    <source>
        <dbReference type="PROSITE" id="PS51000"/>
    </source>
</evidence>
<evidence type="ECO:0000256" key="2">
    <source>
        <dbReference type="ARBA" id="ARBA00023125"/>
    </source>
</evidence>
<evidence type="ECO:0000313" key="5">
    <source>
        <dbReference type="EMBL" id="GIF82287.1"/>
    </source>
</evidence>
<dbReference type="SUPFAM" id="SSF46785">
    <property type="entry name" value="Winged helix' DNA-binding domain"/>
    <property type="match status" value="1"/>
</dbReference>
<gene>
    <name evidence="5" type="primary">lacI_3</name>
    <name evidence="5" type="ORF">Cba03nite_36360</name>
</gene>
<sequence>MAAERMFRVQRQELLLGELRRHGAVRVSAFARELDVSELTIRRDIDALARRNLVTKVHGGATLPGPVDRTARPRQAPQRFTVGMVVPSLDFYWPPIVGGARAAAAALGVNLQLRGSSYDPDEDRRQIGRLIEAGQVQGLLLAPSLEGGRAPEMIDWIGRLPVPTILVERQPERWTATARQLECVRSDHALGMEMAVHHLHRQGHRRIALLLSKGSPTSAYLAQGWRVACADVGICDAMVIRESVALDTPGHREIIRGVLAECERSRITALIVHSDPDAMSVAQFCAEHGLSIPGDLALVSYDDEVAHLAEPSLTAVRPPKAHVGRVAVEMMVSRLLDGERRPSQRVLLSPELIVRHSSVAHVPVR</sequence>
<keyword evidence="1" id="KW-0805">Transcription regulation</keyword>
<dbReference type="SMART" id="SM00420">
    <property type="entry name" value="HTH_DEOR"/>
    <property type="match status" value="1"/>
</dbReference>
<dbReference type="InterPro" id="IPR036388">
    <property type="entry name" value="WH-like_DNA-bd_sf"/>
</dbReference>
<dbReference type="SUPFAM" id="SSF53822">
    <property type="entry name" value="Periplasmic binding protein-like I"/>
    <property type="match status" value="1"/>
</dbReference>
<reference evidence="5 6" key="1">
    <citation type="submission" date="2021-01" db="EMBL/GenBank/DDBJ databases">
        <title>Whole genome shotgun sequence of Catellatospora bangladeshensis NBRC 107357.</title>
        <authorList>
            <person name="Komaki H."/>
            <person name="Tamura T."/>
        </authorList>
    </citation>
    <scope>NUCLEOTIDE SEQUENCE [LARGE SCALE GENOMIC DNA]</scope>
    <source>
        <strain evidence="5 6">NBRC 107357</strain>
    </source>
</reference>
<dbReference type="InterPro" id="IPR046335">
    <property type="entry name" value="LacI/GalR-like_sensor"/>
</dbReference>
<dbReference type="PRINTS" id="PR00037">
    <property type="entry name" value="HTHLACR"/>
</dbReference>
<organism evidence="5 6">
    <name type="scientific">Catellatospora bangladeshensis</name>
    <dbReference type="NCBI Taxonomy" id="310355"/>
    <lineage>
        <taxon>Bacteria</taxon>
        <taxon>Bacillati</taxon>
        <taxon>Actinomycetota</taxon>
        <taxon>Actinomycetes</taxon>
        <taxon>Micromonosporales</taxon>
        <taxon>Micromonosporaceae</taxon>
        <taxon>Catellatospora</taxon>
    </lineage>
</organism>
<protein>
    <submittedName>
        <fullName evidence="5">LacI family transcriptional regulator</fullName>
    </submittedName>
</protein>
<keyword evidence="6" id="KW-1185">Reference proteome</keyword>